<keyword evidence="1" id="KW-0732">Signal</keyword>
<accession>A0A2K8L0Q1</accession>
<name>A0A2K8L0Q1_MARES</name>
<evidence type="ECO:0000259" key="2">
    <source>
        <dbReference type="PROSITE" id="PS50222"/>
    </source>
</evidence>
<dbReference type="SUPFAM" id="SSF47473">
    <property type="entry name" value="EF-hand"/>
    <property type="match status" value="1"/>
</dbReference>
<dbReference type="GO" id="GO:0005509">
    <property type="term" value="F:calcium ion binding"/>
    <property type="evidence" value="ECO:0007669"/>
    <property type="project" value="InterPro"/>
</dbReference>
<dbReference type="PROSITE" id="PS00018">
    <property type="entry name" value="EF_HAND_1"/>
    <property type="match status" value="2"/>
</dbReference>
<feature type="chain" id="PRO_5014765470" evidence="1">
    <location>
        <begin position="22"/>
        <end position="168"/>
    </location>
</feature>
<evidence type="ECO:0000256" key="1">
    <source>
        <dbReference type="SAM" id="SignalP"/>
    </source>
</evidence>
<feature type="signal peptide" evidence="1">
    <location>
        <begin position="1"/>
        <end position="21"/>
    </location>
</feature>
<dbReference type="InterPro" id="IPR002048">
    <property type="entry name" value="EF_hand_dom"/>
</dbReference>
<dbReference type="KEGG" id="maes:Ga0123461_0031"/>
<dbReference type="Pfam" id="PF13202">
    <property type="entry name" value="EF-hand_5"/>
    <property type="match status" value="1"/>
</dbReference>
<dbReference type="AlphaFoldDB" id="A0A2K8L0Q1"/>
<dbReference type="Pfam" id="PF13499">
    <property type="entry name" value="EF-hand_7"/>
    <property type="match status" value="1"/>
</dbReference>
<feature type="domain" description="EF-hand" evidence="2">
    <location>
        <begin position="28"/>
        <end position="63"/>
    </location>
</feature>
<proteinExistence type="predicted"/>
<gene>
    <name evidence="3" type="ORF">Ga0123461_0031</name>
</gene>
<evidence type="ECO:0000313" key="4">
    <source>
        <dbReference type="Proteomes" id="UP000231701"/>
    </source>
</evidence>
<dbReference type="InterPro" id="IPR018247">
    <property type="entry name" value="EF_Hand_1_Ca_BS"/>
</dbReference>
<protein>
    <submittedName>
        <fullName evidence="3">EF hand</fullName>
    </submittedName>
</protein>
<organism evidence="3 4">
    <name type="scientific">Mariprofundus aestuarium</name>
    <dbReference type="NCBI Taxonomy" id="1921086"/>
    <lineage>
        <taxon>Bacteria</taxon>
        <taxon>Pseudomonadati</taxon>
        <taxon>Pseudomonadota</taxon>
        <taxon>Candidatius Mariprofundia</taxon>
        <taxon>Mariprofundales</taxon>
        <taxon>Mariprofundaceae</taxon>
        <taxon>Mariprofundus</taxon>
    </lineage>
</organism>
<dbReference type="OrthoDB" id="5294429at2"/>
<dbReference type="InterPro" id="IPR011992">
    <property type="entry name" value="EF-hand-dom_pair"/>
</dbReference>
<sequence>MLMKKFVLFAGFMMLATSVQAAFMPSYDPQETADRVMKVKDANHDGVIDPAEFEAMAVHKFKEIDTSGDGVISGDEMFAHRYAGRSEMDIKTPAVKKNIINNIMKRWDHDKDGQISKDEKLEPARNEFMRIDRDLDHKITRDELVSHWERKLRDLKKSQDEASGKDGD</sequence>
<dbReference type="SMART" id="SM00054">
    <property type="entry name" value="EFh"/>
    <property type="match status" value="2"/>
</dbReference>
<reference evidence="3 4" key="1">
    <citation type="submission" date="2016-12" db="EMBL/GenBank/DDBJ databases">
        <title>Isolation and genomic insights into novel planktonic Zetaproteobacteria from stratified waters of the Chesapeake Bay.</title>
        <authorList>
            <person name="McAllister S.M."/>
            <person name="Kato S."/>
            <person name="Chan C.S."/>
            <person name="Chiu B.K."/>
            <person name="Field E.K."/>
        </authorList>
    </citation>
    <scope>NUCLEOTIDE SEQUENCE [LARGE SCALE GENOMIC DNA]</scope>
    <source>
        <strain evidence="3 4">CP-5</strain>
    </source>
</reference>
<dbReference type="EMBL" id="CP018799">
    <property type="protein sequence ID" value="ATX78484.1"/>
    <property type="molecule type" value="Genomic_DNA"/>
</dbReference>
<dbReference type="PROSITE" id="PS50222">
    <property type="entry name" value="EF_HAND_2"/>
    <property type="match status" value="2"/>
</dbReference>
<evidence type="ECO:0000313" key="3">
    <source>
        <dbReference type="EMBL" id="ATX78484.1"/>
    </source>
</evidence>
<dbReference type="Proteomes" id="UP000231701">
    <property type="component" value="Chromosome"/>
</dbReference>
<keyword evidence="4" id="KW-1185">Reference proteome</keyword>
<dbReference type="Gene3D" id="1.10.238.10">
    <property type="entry name" value="EF-hand"/>
    <property type="match status" value="2"/>
</dbReference>
<feature type="domain" description="EF-hand" evidence="2">
    <location>
        <begin position="119"/>
        <end position="154"/>
    </location>
</feature>